<dbReference type="PROSITE" id="PS00211">
    <property type="entry name" value="ABC_TRANSPORTER_1"/>
    <property type="match status" value="1"/>
</dbReference>
<dbReference type="Proteomes" id="UP000578449">
    <property type="component" value="Unassembled WGS sequence"/>
</dbReference>
<dbReference type="AlphaFoldDB" id="A0A840PF35"/>
<feature type="domain" description="ABC transporter" evidence="6">
    <location>
        <begin position="8"/>
        <end position="253"/>
    </location>
</feature>
<reference evidence="7 8" key="1">
    <citation type="submission" date="2020-08" db="EMBL/GenBank/DDBJ databases">
        <title>Genomic Encyclopedia of Type Strains, Phase IV (KMG-IV): sequencing the most valuable type-strain genomes for metagenomic binning, comparative biology and taxonomic classification.</title>
        <authorList>
            <person name="Goeker M."/>
        </authorList>
    </citation>
    <scope>NUCLEOTIDE SEQUENCE [LARGE SCALE GENOMIC DNA]</scope>
    <source>
        <strain evidence="7 8">DSM 45615</strain>
    </source>
</reference>
<evidence type="ECO:0000256" key="5">
    <source>
        <dbReference type="SAM" id="MobiDB-lite"/>
    </source>
</evidence>
<keyword evidence="3" id="KW-0547">Nucleotide-binding</keyword>
<proteinExistence type="inferred from homology"/>
<organism evidence="7 8">
    <name type="scientific">Thermocatellispora tengchongensis</name>
    <dbReference type="NCBI Taxonomy" id="1073253"/>
    <lineage>
        <taxon>Bacteria</taxon>
        <taxon>Bacillati</taxon>
        <taxon>Actinomycetota</taxon>
        <taxon>Actinomycetes</taxon>
        <taxon>Streptosporangiales</taxon>
        <taxon>Streptosporangiaceae</taxon>
        <taxon>Thermocatellispora</taxon>
    </lineage>
</organism>
<evidence type="ECO:0000256" key="2">
    <source>
        <dbReference type="ARBA" id="ARBA00022448"/>
    </source>
</evidence>
<dbReference type="InterPro" id="IPR017871">
    <property type="entry name" value="ABC_transporter-like_CS"/>
</dbReference>
<dbReference type="Pfam" id="PF00005">
    <property type="entry name" value="ABC_tran"/>
    <property type="match status" value="1"/>
</dbReference>
<dbReference type="InterPro" id="IPR003593">
    <property type="entry name" value="AAA+_ATPase"/>
</dbReference>
<accession>A0A840PF35</accession>
<dbReference type="Gene3D" id="3.40.50.300">
    <property type="entry name" value="P-loop containing nucleotide triphosphate hydrolases"/>
    <property type="match status" value="1"/>
</dbReference>
<dbReference type="InterPro" id="IPR050319">
    <property type="entry name" value="ABC_transp_ATP-bind"/>
</dbReference>
<evidence type="ECO:0000313" key="8">
    <source>
        <dbReference type="Proteomes" id="UP000578449"/>
    </source>
</evidence>
<dbReference type="EMBL" id="JACHGN010000013">
    <property type="protein sequence ID" value="MBB5136070.1"/>
    <property type="molecule type" value="Genomic_DNA"/>
</dbReference>
<evidence type="ECO:0000313" key="7">
    <source>
        <dbReference type="EMBL" id="MBB5136070.1"/>
    </source>
</evidence>
<dbReference type="NCBIfam" id="TIGR01727">
    <property type="entry name" value="oligo_HPY"/>
    <property type="match status" value="1"/>
</dbReference>
<dbReference type="InterPro" id="IPR003439">
    <property type="entry name" value="ABC_transporter-like_ATP-bd"/>
</dbReference>
<dbReference type="FunFam" id="3.40.50.300:FF:000016">
    <property type="entry name" value="Oligopeptide ABC transporter ATP-binding component"/>
    <property type="match status" value="1"/>
</dbReference>
<dbReference type="InterPro" id="IPR013563">
    <property type="entry name" value="Oligopep_ABC_C"/>
</dbReference>
<evidence type="ECO:0000256" key="3">
    <source>
        <dbReference type="ARBA" id="ARBA00022741"/>
    </source>
</evidence>
<gene>
    <name evidence="7" type="ORF">HNP84_005814</name>
</gene>
<keyword evidence="4 7" id="KW-0067">ATP-binding</keyword>
<protein>
    <submittedName>
        <fullName evidence="7">Oligopeptide/dipeptide ABC transporter ATP-binding protein</fullName>
    </submittedName>
</protein>
<dbReference type="PROSITE" id="PS50893">
    <property type="entry name" value="ABC_TRANSPORTER_2"/>
    <property type="match status" value="1"/>
</dbReference>
<keyword evidence="2" id="KW-0813">Transport</keyword>
<dbReference type="GO" id="GO:0016887">
    <property type="term" value="F:ATP hydrolysis activity"/>
    <property type="evidence" value="ECO:0007669"/>
    <property type="project" value="InterPro"/>
</dbReference>
<dbReference type="RefSeq" id="WP_221336863.1">
    <property type="nucleotide sequence ID" value="NZ_BAABIX010000017.1"/>
</dbReference>
<comment type="similarity">
    <text evidence="1">Belongs to the ABC transporter superfamily.</text>
</comment>
<dbReference type="GO" id="GO:0015833">
    <property type="term" value="P:peptide transport"/>
    <property type="evidence" value="ECO:0007669"/>
    <property type="project" value="InterPro"/>
</dbReference>
<evidence type="ECO:0000256" key="4">
    <source>
        <dbReference type="ARBA" id="ARBA00022840"/>
    </source>
</evidence>
<evidence type="ECO:0000256" key="1">
    <source>
        <dbReference type="ARBA" id="ARBA00005417"/>
    </source>
</evidence>
<dbReference type="SMART" id="SM00382">
    <property type="entry name" value="AAA"/>
    <property type="match status" value="1"/>
</dbReference>
<dbReference type="PANTHER" id="PTHR43776">
    <property type="entry name" value="TRANSPORT ATP-BINDING PROTEIN"/>
    <property type="match status" value="1"/>
</dbReference>
<dbReference type="GO" id="GO:0005524">
    <property type="term" value="F:ATP binding"/>
    <property type="evidence" value="ECO:0007669"/>
    <property type="project" value="UniProtKB-KW"/>
</dbReference>
<evidence type="ECO:0000259" key="6">
    <source>
        <dbReference type="PROSITE" id="PS50893"/>
    </source>
</evidence>
<feature type="region of interest" description="Disordered" evidence="5">
    <location>
        <begin position="264"/>
        <end position="285"/>
    </location>
</feature>
<keyword evidence="8" id="KW-1185">Reference proteome</keyword>
<comment type="caution">
    <text evidence="7">The sequence shown here is derived from an EMBL/GenBank/DDBJ whole genome shotgun (WGS) entry which is preliminary data.</text>
</comment>
<dbReference type="CDD" id="cd03257">
    <property type="entry name" value="ABC_NikE_OppD_transporters"/>
    <property type="match status" value="1"/>
</dbReference>
<dbReference type="PANTHER" id="PTHR43776:SF7">
    <property type="entry name" value="D,D-DIPEPTIDE TRANSPORT ATP-BINDING PROTEIN DDPF-RELATED"/>
    <property type="match status" value="1"/>
</dbReference>
<dbReference type="InterPro" id="IPR027417">
    <property type="entry name" value="P-loop_NTPase"/>
</dbReference>
<name>A0A840PF35_9ACTN</name>
<dbReference type="GO" id="GO:0055085">
    <property type="term" value="P:transmembrane transport"/>
    <property type="evidence" value="ECO:0007669"/>
    <property type="project" value="UniProtKB-ARBA"/>
</dbReference>
<dbReference type="SUPFAM" id="SSF52540">
    <property type="entry name" value="P-loop containing nucleoside triphosphate hydrolases"/>
    <property type="match status" value="1"/>
</dbReference>
<dbReference type="Pfam" id="PF08352">
    <property type="entry name" value="oligo_HPY"/>
    <property type="match status" value="1"/>
</dbReference>
<sequence length="345" mass="37132">MSQAAPLLQVDRITVEYPGRRGSGPVVAADAVSLEIGRGEVHALVGESGSGKSTVGRAVLGLTRVTAGTIRLSGIDVTAGSRRSRALISRTVQAIFQDPYSCFNPTIKVGHSLAEPLTRGRRPRDPGLLTRVRQMLTRVGLPEEAFDRYPRQFSGGQRQRLAIARALIARPALVVCDEPVSALDLSVQAQILNLLADLREEEGLSYLFIAHNLSVVRHLADRVTVMYRGRVMESGPAGLVCREPAHPYTRALLDAEPVPDPALQRARRQGRLKAGEERPDTSVSTGGCSFAARCAYRIDACTRERPPMRRSHAGADVACLRQGDMNLAGPLSPQQCETTTGGSGS</sequence>